<name>A0A8J4Q9F9_9ROSI</name>
<evidence type="ECO:0000256" key="2">
    <source>
        <dbReference type="SAM" id="MobiDB-lite"/>
    </source>
</evidence>
<organism evidence="4 5">
    <name type="scientific">Castanea mollissima</name>
    <name type="common">Chinese chestnut</name>
    <dbReference type="NCBI Taxonomy" id="60419"/>
    <lineage>
        <taxon>Eukaryota</taxon>
        <taxon>Viridiplantae</taxon>
        <taxon>Streptophyta</taxon>
        <taxon>Embryophyta</taxon>
        <taxon>Tracheophyta</taxon>
        <taxon>Spermatophyta</taxon>
        <taxon>Magnoliopsida</taxon>
        <taxon>eudicotyledons</taxon>
        <taxon>Gunneridae</taxon>
        <taxon>Pentapetalae</taxon>
        <taxon>rosids</taxon>
        <taxon>fabids</taxon>
        <taxon>Fagales</taxon>
        <taxon>Fagaceae</taxon>
        <taxon>Castanea</taxon>
    </lineage>
</organism>
<accession>A0A8J4Q9F9</accession>
<feature type="compositionally biased region" description="Polar residues" evidence="2">
    <location>
        <begin position="1"/>
        <end position="10"/>
    </location>
</feature>
<dbReference type="OrthoDB" id="784063at2759"/>
<reference evidence="4" key="1">
    <citation type="submission" date="2020-03" db="EMBL/GenBank/DDBJ databases">
        <title>Castanea mollissima Vanexum genome sequencing.</title>
        <authorList>
            <person name="Staton M."/>
        </authorList>
    </citation>
    <scope>NUCLEOTIDE SEQUENCE</scope>
    <source>
        <tissue evidence="4">Leaf</tissue>
    </source>
</reference>
<evidence type="ECO:0000313" key="5">
    <source>
        <dbReference type="Proteomes" id="UP000737018"/>
    </source>
</evidence>
<dbReference type="GO" id="GO:0016787">
    <property type="term" value="F:hydrolase activity"/>
    <property type="evidence" value="ECO:0007669"/>
    <property type="project" value="UniProtKB-KW"/>
</dbReference>
<feature type="region of interest" description="Disordered" evidence="2">
    <location>
        <begin position="1"/>
        <end position="26"/>
    </location>
</feature>
<gene>
    <name evidence="4" type="ORF">CMV_027624</name>
</gene>
<dbReference type="Proteomes" id="UP000737018">
    <property type="component" value="Unassembled WGS sequence"/>
</dbReference>
<dbReference type="PROSITE" id="PS51671">
    <property type="entry name" value="ACT"/>
    <property type="match status" value="1"/>
</dbReference>
<dbReference type="SUPFAM" id="SSF55021">
    <property type="entry name" value="ACT-like"/>
    <property type="match status" value="1"/>
</dbReference>
<dbReference type="PANTHER" id="PTHR47320">
    <property type="entry name" value="BIFUNCTIONAL URIDYLYLTRANSFERASE/URIDYLYL-REMOVING ENZYME"/>
    <property type="match status" value="1"/>
</dbReference>
<sequence length="371" mass="42104">MEDTESSSSRVLDFTRTQSQSRFSREQRQKIGVYNEVLHRLKHLNVAETNLPGFEDELWAHFHGLPVRYAVDMNAERAQDVLMHKRLLNMARNPSIGHAFEVRLVQVHSTSGGNCSSSWHSNFQREVDAQCSDYPSKHSVHPPPALVSSPDVEVLTLEVNQLHVQDRHDNVNDNRLYSRFVQYILSLFLKDPESTVFGGTSLTSMAMHEITISTYHKPKILSQLSSLLAEIGLNIQEAHAFSTIDGYSLDVFVVDSFALEETEQLRNMLLKKIPRIEKQPLLTCRSVPSAGKQNQSGIKFISNYVNVPSNGIDVGEIDPCALAYEKKIVSVSFCDLYKGTFCYQDVAIKVLRAEHMNENMLREFTQEVLMM</sequence>
<evidence type="ECO:0000256" key="1">
    <source>
        <dbReference type="ARBA" id="ARBA00022801"/>
    </source>
</evidence>
<dbReference type="InterPro" id="IPR002912">
    <property type="entry name" value="ACT_dom"/>
</dbReference>
<keyword evidence="5" id="KW-1185">Reference proteome</keyword>
<dbReference type="PANTHER" id="PTHR47320:SF1">
    <property type="entry name" value="BIFUNCTIONAL URIDYLYLTRANSFERASE_URIDYLYL-REMOVING ENZYME"/>
    <property type="match status" value="1"/>
</dbReference>
<proteinExistence type="predicted"/>
<dbReference type="Gene3D" id="3.30.200.20">
    <property type="entry name" value="Phosphorylase Kinase, domain 1"/>
    <property type="match status" value="1"/>
</dbReference>
<keyword evidence="1" id="KW-0378">Hydrolase</keyword>
<dbReference type="InterPro" id="IPR045865">
    <property type="entry name" value="ACT-like_dom_sf"/>
</dbReference>
<dbReference type="InterPro" id="IPR010043">
    <property type="entry name" value="UTase/UR"/>
</dbReference>
<feature type="non-terminal residue" evidence="4">
    <location>
        <position position="371"/>
    </location>
</feature>
<dbReference type="GO" id="GO:0008773">
    <property type="term" value="F:[protein-PII] uridylyltransferase activity"/>
    <property type="evidence" value="ECO:0007669"/>
    <property type="project" value="InterPro"/>
</dbReference>
<comment type="caution">
    <text evidence="4">The sequence shown here is derived from an EMBL/GenBank/DDBJ whole genome shotgun (WGS) entry which is preliminary data.</text>
</comment>
<evidence type="ECO:0000259" key="3">
    <source>
        <dbReference type="PROSITE" id="PS51671"/>
    </source>
</evidence>
<evidence type="ECO:0000313" key="4">
    <source>
        <dbReference type="EMBL" id="KAF3946070.1"/>
    </source>
</evidence>
<protein>
    <recommendedName>
        <fullName evidence="3">ACT domain-containing protein</fullName>
    </recommendedName>
</protein>
<dbReference type="AlphaFoldDB" id="A0A8J4Q9F9"/>
<dbReference type="EMBL" id="JRKL02010197">
    <property type="protein sequence ID" value="KAF3946070.1"/>
    <property type="molecule type" value="Genomic_DNA"/>
</dbReference>
<feature type="domain" description="ACT" evidence="3">
    <location>
        <begin position="209"/>
        <end position="285"/>
    </location>
</feature>